<dbReference type="PANTHER" id="PTHR23523">
    <property type="match status" value="1"/>
</dbReference>
<evidence type="ECO:0000256" key="2">
    <source>
        <dbReference type="ARBA" id="ARBA00022692"/>
    </source>
</evidence>
<evidence type="ECO:0000256" key="5">
    <source>
        <dbReference type="SAM" id="Phobius"/>
    </source>
</evidence>
<dbReference type="AlphaFoldDB" id="A0A5B8C3Z4"/>
<dbReference type="RefSeq" id="WP_139928661.1">
    <property type="nucleotide sequence ID" value="NZ_CP040915.1"/>
</dbReference>
<keyword evidence="3 5" id="KW-1133">Transmembrane helix</keyword>
<dbReference type="EMBL" id="CP040915">
    <property type="protein sequence ID" value="QDC24877.1"/>
    <property type="molecule type" value="Genomic_DNA"/>
</dbReference>
<dbReference type="GO" id="GO:0022857">
    <property type="term" value="F:transmembrane transporter activity"/>
    <property type="evidence" value="ECO:0007669"/>
    <property type="project" value="InterPro"/>
</dbReference>
<accession>A0A5B8C3Z4</accession>
<dbReference type="PROSITE" id="PS50850">
    <property type="entry name" value="MFS"/>
    <property type="match status" value="1"/>
</dbReference>
<evidence type="ECO:0000259" key="6">
    <source>
        <dbReference type="PROSITE" id="PS50850"/>
    </source>
</evidence>
<dbReference type="Pfam" id="PF07690">
    <property type="entry name" value="MFS_1"/>
    <property type="match status" value="1"/>
</dbReference>
<dbReference type="OrthoDB" id="5317164at2"/>
<proteinExistence type="predicted"/>
<protein>
    <submittedName>
        <fullName evidence="7">MFS transporter</fullName>
    </submittedName>
</protein>
<feature type="transmembrane region" description="Helical" evidence="5">
    <location>
        <begin position="82"/>
        <end position="100"/>
    </location>
</feature>
<dbReference type="Gene3D" id="1.20.1250.20">
    <property type="entry name" value="MFS general substrate transporter like domains"/>
    <property type="match status" value="2"/>
</dbReference>
<feature type="transmembrane region" description="Helical" evidence="5">
    <location>
        <begin position="294"/>
        <end position="313"/>
    </location>
</feature>
<gene>
    <name evidence="7" type="ORF">FE374_09880</name>
</gene>
<feature type="domain" description="Major facilitator superfamily (MFS) profile" evidence="6">
    <location>
        <begin position="249"/>
        <end position="438"/>
    </location>
</feature>
<feature type="transmembrane region" description="Helical" evidence="5">
    <location>
        <begin position="320"/>
        <end position="338"/>
    </location>
</feature>
<reference evidence="7 8" key="1">
    <citation type="submission" date="2019-05" db="EMBL/GenBank/DDBJ databases">
        <title>Georgenia *** sp. nov., and Georgenia *** sp. nov., isolated from the intestinal contents of plateau pika (Ochotona curzoniae) in the Qinghai-Tibet plateau of China.</title>
        <authorList>
            <person name="Tian Z."/>
        </authorList>
    </citation>
    <scope>NUCLEOTIDE SEQUENCE [LARGE SCALE GENOMIC DNA]</scope>
    <source>
        <strain evidence="7 8">Z443</strain>
    </source>
</reference>
<dbReference type="KEGG" id="gyu:FE374_09880"/>
<keyword evidence="4 5" id="KW-0472">Membrane</keyword>
<name>A0A5B8C3Z4_9MICO</name>
<dbReference type="Proteomes" id="UP000314616">
    <property type="component" value="Chromosome"/>
</dbReference>
<feature type="transmembrane region" description="Helical" evidence="5">
    <location>
        <begin position="12"/>
        <end position="32"/>
    </location>
</feature>
<feature type="transmembrane region" description="Helical" evidence="5">
    <location>
        <begin position="377"/>
        <end position="400"/>
    </location>
</feature>
<dbReference type="SUPFAM" id="SSF103473">
    <property type="entry name" value="MFS general substrate transporter"/>
    <property type="match status" value="1"/>
</dbReference>
<feature type="transmembrane region" description="Helical" evidence="5">
    <location>
        <begin position="253"/>
        <end position="274"/>
    </location>
</feature>
<dbReference type="PANTHER" id="PTHR23523:SF2">
    <property type="entry name" value="2-NITROIMIDAZOLE TRANSPORTER"/>
    <property type="match status" value="1"/>
</dbReference>
<feature type="transmembrane region" description="Helical" evidence="5">
    <location>
        <begin position="344"/>
        <end position="365"/>
    </location>
</feature>
<dbReference type="InterPro" id="IPR052524">
    <property type="entry name" value="MFS_Cyanate_Porter"/>
</dbReference>
<evidence type="ECO:0000256" key="4">
    <source>
        <dbReference type="ARBA" id="ARBA00023136"/>
    </source>
</evidence>
<organism evidence="7 8">
    <name type="scientific">Georgenia yuyongxinii</name>
    <dbReference type="NCBI Taxonomy" id="2589797"/>
    <lineage>
        <taxon>Bacteria</taxon>
        <taxon>Bacillati</taxon>
        <taxon>Actinomycetota</taxon>
        <taxon>Actinomycetes</taxon>
        <taxon>Micrococcales</taxon>
        <taxon>Bogoriellaceae</taxon>
        <taxon>Georgenia</taxon>
    </lineage>
</organism>
<feature type="transmembrane region" description="Helical" evidence="5">
    <location>
        <begin position="52"/>
        <end position="75"/>
    </location>
</feature>
<dbReference type="InterPro" id="IPR020846">
    <property type="entry name" value="MFS_dom"/>
</dbReference>
<feature type="transmembrane region" description="Helical" evidence="5">
    <location>
        <begin position="406"/>
        <end position="427"/>
    </location>
</feature>
<keyword evidence="2 5" id="KW-0812">Transmembrane</keyword>
<feature type="transmembrane region" description="Helical" evidence="5">
    <location>
        <begin position="106"/>
        <end position="127"/>
    </location>
</feature>
<evidence type="ECO:0000256" key="1">
    <source>
        <dbReference type="ARBA" id="ARBA00004651"/>
    </source>
</evidence>
<feature type="transmembrane region" description="Helical" evidence="5">
    <location>
        <begin position="165"/>
        <end position="187"/>
    </location>
</feature>
<evidence type="ECO:0000313" key="8">
    <source>
        <dbReference type="Proteomes" id="UP000314616"/>
    </source>
</evidence>
<dbReference type="InterPro" id="IPR011701">
    <property type="entry name" value="MFS"/>
</dbReference>
<evidence type="ECO:0000256" key="3">
    <source>
        <dbReference type="ARBA" id="ARBA00022989"/>
    </source>
</evidence>
<comment type="subcellular location">
    <subcellularLocation>
        <location evidence="1">Cell membrane</location>
        <topology evidence="1">Multi-pass membrane protein</topology>
    </subcellularLocation>
</comment>
<dbReference type="InterPro" id="IPR036259">
    <property type="entry name" value="MFS_trans_sf"/>
</dbReference>
<sequence>MLNRPPETRRPAGVGLLVVTTVLIGLSLRGPIVGIPPLIGRIGAELELTGTAAGLITSLPLVCFAVGSPLVALLARRLGLDRTLLVALVVLGLAVALRPWGGLPLLLAGTVLVGLAITVGNVLLPVLVRRDAGGRTKGVMAASTSSYGLGAALAAAVAVPMAGSLGWRGATASLAVLVALALVMWLVRMRRGATGPGGAGSGRGRAGGVGASGAGPAGSAASAPAATSATSGTAAGSAAAAGAERSVWTMPSAWWLALFFGLQAALFYSVSAWLPPMLVDEAGVSEATAGTAVSLFHLLGILGTLAVPAMLSWFGDARRVGLIIAAGWVVLLLGVVLLPGTWLLWVVVGGVAQGAGIGLGLTLVAVRPVDVDYGRSLSAMVQGAGYGLAAVGPVLIGWLASSTDGWALPVTVLVAAAVALGLAGLFAGNERPIGVPRG</sequence>
<feature type="transmembrane region" description="Helical" evidence="5">
    <location>
        <begin position="139"/>
        <end position="159"/>
    </location>
</feature>
<dbReference type="GO" id="GO:0005886">
    <property type="term" value="C:plasma membrane"/>
    <property type="evidence" value="ECO:0007669"/>
    <property type="project" value="UniProtKB-SubCell"/>
</dbReference>
<evidence type="ECO:0000313" key="7">
    <source>
        <dbReference type="EMBL" id="QDC24877.1"/>
    </source>
</evidence>